<dbReference type="GO" id="GO:0015074">
    <property type="term" value="P:DNA integration"/>
    <property type="evidence" value="ECO:0007669"/>
    <property type="project" value="UniProtKB-KW"/>
</dbReference>
<dbReference type="InterPro" id="IPR050808">
    <property type="entry name" value="Phage_Integrase"/>
</dbReference>
<dbReference type="Proteomes" id="UP000839536">
    <property type="component" value="Unassembled WGS sequence"/>
</dbReference>
<dbReference type="InterPro" id="IPR011010">
    <property type="entry name" value="DNA_brk_join_enz"/>
</dbReference>
<evidence type="ECO:0000313" key="5">
    <source>
        <dbReference type="EMBL" id="RIP31634.1"/>
    </source>
</evidence>
<evidence type="ECO:0000256" key="1">
    <source>
        <dbReference type="ARBA" id="ARBA00008857"/>
    </source>
</evidence>
<dbReference type="AlphaFoldDB" id="A0A232RQ06"/>
<dbReference type="EMBL" id="QWJL01000002">
    <property type="protein sequence ID" value="RIP31634.1"/>
    <property type="molecule type" value="Genomic_DNA"/>
</dbReference>
<gene>
    <name evidence="5" type="ORF">A7D45_04575</name>
    <name evidence="6" type="ORF">EKD96_00710</name>
</gene>
<dbReference type="InterPro" id="IPR025166">
    <property type="entry name" value="Integrase_DNA_bind_dom"/>
</dbReference>
<dbReference type="SUPFAM" id="SSF56349">
    <property type="entry name" value="DNA breaking-rejoining enzymes"/>
    <property type="match status" value="1"/>
</dbReference>
<dbReference type="PANTHER" id="PTHR30629:SF2">
    <property type="entry name" value="PROPHAGE INTEGRASE INTS-RELATED"/>
    <property type="match status" value="1"/>
</dbReference>
<dbReference type="Pfam" id="PF00589">
    <property type="entry name" value="Phage_integrase"/>
    <property type="match status" value="1"/>
</dbReference>
<evidence type="ECO:0000259" key="4">
    <source>
        <dbReference type="PROSITE" id="PS51898"/>
    </source>
</evidence>
<dbReference type="RefSeq" id="WP_000447270.1">
    <property type="nucleotide sequence ID" value="NZ_JBCIKQ010000004.1"/>
</dbReference>
<reference evidence="5" key="1">
    <citation type="submission" date="2018-08" db="EMBL/GenBank/DDBJ databases">
        <title>Whole genome sequencing of Salmonella enterica serotype newport.</title>
        <authorList>
            <person name="Bell R."/>
        </authorList>
    </citation>
    <scope>NUCLEOTIDE SEQUENCE [LARGE SCALE GENOMIC DNA]</scope>
    <source>
        <strain evidence="5">CFSAN048053</strain>
    </source>
</reference>
<feature type="domain" description="Tyr recombinase" evidence="4">
    <location>
        <begin position="228"/>
        <end position="422"/>
    </location>
</feature>
<dbReference type="InterPro" id="IPR002104">
    <property type="entry name" value="Integrase_catalytic"/>
</dbReference>
<evidence type="ECO:0000256" key="2">
    <source>
        <dbReference type="ARBA" id="ARBA00022908"/>
    </source>
</evidence>
<dbReference type="Gene3D" id="3.30.160.390">
    <property type="entry name" value="Integrase, DNA-binding domain"/>
    <property type="match status" value="1"/>
</dbReference>
<dbReference type="EMBL" id="SDIQ01000001">
    <property type="protein sequence ID" value="RXL27391.1"/>
    <property type="molecule type" value="Genomic_DNA"/>
</dbReference>
<reference evidence="6" key="2">
    <citation type="submission" date="2019-01" db="EMBL/GenBank/DDBJ databases">
        <title>Whole genome sequencing of Salmonella enterica.</title>
        <authorList>
            <person name="Cao G."/>
        </authorList>
    </citation>
    <scope>NUCLEOTIDE SEQUENCE [LARGE SCALE GENOMIC DNA]</scope>
    <source>
        <strain evidence="6">CFSAN074594</strain>
    </source>
</reference>
<dbReference type="InterPro" id="IPR038488">
    <property type="entry name" value="Integrase_DNA-bd_sf"/>
</dbReference>
<evidence type="ECO:0000256" key="3">
    <source>
        <dbReference type="ARBA" id="ARBA00023172"/>
    </source>
</evidence>
<proteinExistence type="inferred from homology"/>
<organism evidence="6">
    <name type="scientific">Salmonella enterica</name>
    <name type="common">Salmonella choleraesuis</name>
    <dbReference type="NCBI Taxonomy" id="28901"/>
    <lineage>
        <taxon>Bacteria</taxon>
        <taxon>Pseudomonadati</taxon>
        <taxon>Pseudomonadota</taxon>
        <taxon>Gammaproteobacteria</taxon>
        <taxon>Enterobacterales</taxon>
        <taxon>Enterobacteriaceae</taxon>
        <taxon>Salmonella</taxon>
    </lineage>
</organism>
<comment type="similarity">
    <text evidence="1">Belongs to the 'phage' integrase family.</text>
</comment>
<sequence length="477" mass="53825">METFKFTKTKLENLPPAERGQVEYGDTIVNGLRIRIGTSGVKSFCISRKRNGKFIRATLGRFPDLTIDNARAKALEILGDVATTGRNPNVEKRVNEKASVTLADALDAYIKNRGHRLKPTTEKQYRAILQNYSGDWMKQSLASISRERVEHRHKAVTDGSVWFGADKETLRAGVGTGSKAQADLWARALRAVYRFAHDHYRDEEGITLLPDPPTLVLSTKRKWHGTVRKTERIRTHDFARWLNAVAVVRVKAEEGRDDVAAAICDAVEMSMFTGLRKSEIFELTWDRVNIGGRYFWIDTTKNGDPLELPITETLLNLFRRRLKMKIGNEVLVFPGAKGIIKEYRHVIDRISAATVPDPNPDMLQPIPFKWHDARRTFGTVAELVGVGSYILKRLMNHRTMRSADVTQGYLHFGADELLEPATQIERAVLEYAGLVESKRGIDAQLLSIMDNLSDEEKRKLLFELLNSNNTGGVNVGN</sequence>
<dbReference type="GO" id="GO:0006310">
    <property type="term" value="P:DNA recombination"/>
    <property type="evidence" value="ECO:0007669"/>
    <property type="project" value="UniProtKB-KW"/>
</dbReference>
<dbReference type="Proteomes" id="UP000885256">
    <property type="component" value="Unassembled WGS sequence"/>
</dbReference>
<name>A0A232RQ06_SALER</name>
<protein>
    <submittedName>
        <fullName evidence="6">DUF4102 domain-containing protein</fullName>
    </submittedName>
</protein>
<dbReference type="PROSITE" id="PS51898">
    <property type="entry name" value="TYR_RECOMBINASE"/>
    <property type="match status" value="1"/>
</dbReference>
<dbReference type="Gene3D" id="1.10.443.10">
    <property type="entry name" value="Intergrase catalytic core"/>
    <property type="match status" value="1"/>
</dbReference>
<keyword evidence="2" id="KW-0229">DNA integration</keyword>
<accession>A0A232RQ06</accession>
<evidence type="ECO:0000313" key="6">
    <source>
        <dbReference type="EMBL" id="RXL27391.1"/>
    </source>
</evidence>
<dbReference type="GO" id="GO:0003677">
    <property type="term" value="F:DNA binding"/>
    <property type="evidence" value="ECO:0007669"/>
    <property type="project" value="InterPro"/>
</dbReference>
<dbReference type="PANTHER" id="PTHR30629">
    <property type="entry name" value="PROPHAGE INTEGRASE"/>
    <property type="match status" value="1"/>
</dbReference>
<dbReference type="Pfam" id="PF13356">
    <property type="entry name" value="Arm-DNA-bind_3"/>
    <property type="match status" value="1"/>
</dbReference>
<keyword evidence="3" id="KW-0233">DNA recombination</keyword>
<comment type="caution">
    <text evidence="6">The sequence shown here is derived from an EMBL/GenBank/DDBJ whole genome shotgun (WGS) entry which is preliminary data.</text>
</comment>
<dbReference type="InterPro" id="IPR013762">
    <property type="entry name" value="Integrase-like_cat_sf"/>
</dbReference>